<name>A0ACC2RHM2_9FUNG</name>
<proteinExistence type="predicted"/>
<sequence length="111" mass="11979">MFFMPLVAPGASVVSQLDGDFCNPELLWAFHLGQFALSRLDPCSSIVVVGPDVVNTAIHHVLILPLVGHSEDKSLAFAFASQNELMTESGNTIVWFLDSVHLTCPTHACGK</sequence>
<dbReference type="EMBL" id="QTSX02007224">
    <property type="protein sequence ID" value="KAJ9049521.1"/>
    <property type="molecule type" value="Genomic_DNA"/>
</dbReference>
<comment type="caution">
    <text evidence="1">The sequence shown here is derived from an EMBL/GenBank/DDBJ whole genome shotgun (WGS) entry which is preliminary data.</text>
</comment>
<gene>
    <name evidence="1" type="ORF">DSO57_1023648</name>
</gene>
<dbReference type="Proteomes" id="UP001165960">
    <property type="component" value="Unassembled WGS sequence"/>
</dbReference>
<accession>A0ACC2RHM2</accession>
<evidence type="ECO:0000313" key="1">
    <source>
        <dbReference type="EMBL" id="KAJ9049521.1"/>
    </source>
</evidence>
<protein>
    <submittedName>
        <fullName evidence="1">Uncharacterized protein</fullName>
    </submittedName>
</protein>
<keyword evidence="2" id="KW-1185">Reference proteome</keyword>
<reference evidence="1" key="1">
    <citation type="submission" date="2022-04" db="EMBL/GenBank/DDBJ databases">
        <title>Genome of the entomopathogenic fungus Entomophthora muscae.</title>
        <authorList>
            <person name="Elya C."/>
            <person name="Lovett B.R."/>
            <person name="Lee E."/>
            <person name="Macias A.M."/>
            <person name="Hajek A.E."/>
            <person name="De Bivort B.L."/>
            <person name="Kasson M.T."/>
            <person name="De Fine Licht H.H."/>
            <person name="Stajich J.E."/>
        </authorList>
    </citation>
    <scope>NUCLEOTIDE SEQUENCE</scope>
    <source>
        <strain evidence="1">Berkeley</strain>
    </source>
</reference>
<evidence type="ECO:0000313" key="2">
    <source>
        <dbReference type="Proteomes" id="UP001165960"/>
    </source>
</evidence>
<organism evidence="1 2">
    <name type="scientific">Entomophthora muscae</name>
    <dbReference type="NCBI Taxonomy" id="34485"/>
    <lineage>
        <taxon>Eukaryota</taxon>
        <taxon>Fungi</taxon>
        <taxon>Fungi incertae sedis</taxon>
        <taxon>Zoopagomycota</taxon>
        <taxon>Entomophthoromycotina</taxon>
        <taxon>Entomophthoromycetes</taxon>
        <taxon>Entomophthorales</taxon>
        <taxon>Entomophthoraceae</taxon>
        <taxon>Entomophthora</taxon>
    </lineage>
</organism>